<dbReference type="Proteomes" id="UP000276991">
    <property type="component" value="Unassembled WGS sequence"/>
</dbReference>
<gene>
    <name evidence="7" type="ORF">NAV_LOCUS2060</name>
</gene>
<organism evidence="7 8">
    <name type="scientific">Acanthocheilonema viteae</name>
    <name type="common">Filarial nematode worm</name>
    <name type="synonym">Dipetalonema viteae</name>
    <dbReference type="NCBI Taxonomy" id="6277"/>
    <lineage>
        <taxon>Eukaryota</taxon>
        <taxon>Metazoa</taxon>
        <taxon>Ecdysozoa</taxon>
        <taxon>Nematoda</taxon>
        <taxon>Chromadorea</taxon>
        <taxon>Rhabditida</taxon>
        <taxon>Spirurina</taxon>
        <taxon>Spiruromorpha</taxon>
        <taxon>Filarioidea</taxon>
        <taxon>Onchocercidae</taxon>
        <taxon>Acanthocheilonema</taxon>
    </lineage>
</organism>
<keyword evidence="2" id="KW-0677">Repeat</keyword>
<dbReference type="OrthoDB" id="6252479at2759"/>
<dbReference type="Gene3D" id="2.60.40.60">
    <property type="entry name" value="Cadherins"/>
    <property type="match status" value="2"/>
</dbReference>
<feature type="domain" description="Cadherin" evidence="6">
    <location>
        <begin position="18"/>
        <end position="123"/>
    </location>
</feature>
<dbReference type="GO" id="GO:0008013">
    <property type="term" value="F:beta-catenin binding"/>
    <property type="evidence" value="ECO:0007669"/>
    <property type="project" value="TreeGrafter"/>
</dbReference>
<evidence type="ECO:0000259" key="6">
    <source>
        <dbReference type="PROSITE" id="PS50268"/>
    </source>
</evidence>
<sequence>MIRIEVLDVDEPPAFQNGPKPYQAVVAYDQPVGMHVYKFIARDEAGDGDDDVEYRLINTEPQGAFTVDPMSGVVQTALKHYKPGETYRIFVQARDRTPTDPELSQDSEVAVLAVYAGDRAPQFIKQQYTVLVPEDAELGSSIIGITAKCFKPIDKRRSKGELLYELYLDSTSIERQSSPYFAIDAKDGIVRLIKTLDYDDNTQPKHHQLTGFC</sequence>
<feature type="domain" description="Cadherin" evidence="6">
    <location>
        <begin position="124"/>
        <end position="210"/>
    </location>
</feature>
<keyword evidence="3 5" id="KW-0106">Calcium</keyword>
<evidence type="ECO:0000256" key="1">
    <source>
        <dbReference type="ARBA" id="ARBA00004370"/>
    </source>
</evidence>
<evidence type="ECO:0000313" key="8">
    <source>
        <dbReference type="Proteomes" id="UP000276991"/>
    </source>
</evidence>
<dbReference type="SUPFAM" id="SSF49313">
    <property type="entry name" value="Cadherin-like"/>
    <property type="match status" value="2"/>
</dbReference>
<dbReference type="CDD" id="cd11304">
    <property type="entry name" value="Cadherin_repeat"/>
    <property type="match status" value="2"/>
</dbReference>
<dbReference type="EMBL" id="UPTC01000202">
    <property type="protein sequence ID" value="VBB27230.1"/>
    <property type="molecule type" value="Genomic_DNA"/>
</dbReference>
<reference evidence="7 8" key="1">
    <citation type="submission" date="2018-08" db="EMBL/GenBank/DDBJ databases">
        <authorList>
            <person name="Laetsch R D."/>
            <person name="Stevens L."/>
            <person name="Kumar S."/>
            <person name="Blaxter L. M."/>
        </authorList>
    </citation>
    <scope>NUCLEOTIDE SEQUENCE [LARGE SCALE GENOMIC DNA]</scope>
</reference>
<keyword evidence="4" id="KW-0472">Membrane</keyword>
<evidence type="ECO:0000256" key="3">
    <source>
        <dbReference type="ARBA" id="ARBA00022837"/>
    </source>
</evidence>
<dbReference type="GO" id="GO:0007156">
    <property type="term" value="P:homophilic cell adhesion via plasma membrane adhesion molecules"/>
    <property type="evidence" value="ECO:0007669"/>
    <property type="project" value="InterPro"/>
</dbReference>
<dbReference type="STRING" id="6277.A0A498SFB1"/>
<dbReference type="PANTHER" id="PTHR24027:SF438">
    <property type="entry name" value="CADHERIN 23"/>
    <property type="match status" value="1"/>
</dbReference>
<dbReference type="GO" id="GO:0005509">
    <property type="term" value="F:calcium ion binding"/>
    <property type="evidence" value="ECO:0007669"/>
    <property type="project" value="UniProtKB-UniRule"/>
</dbReference>
<evidence type="ECO:0000256" key="4">
    <source>
        <dbReference type="ARBA" id="ARBA00023136"/>
    </source>
</evidence>
<dbReference type="PRINTS" id="PR00205">
    <property type="entry name" value="CADHERIN"/>
</dbReference>
<dbReference type="InterPro" id="IPR002126">
    <property type="entry name" value="Cadherin-like_dom"/>
</dbReference>
<proteinExistence type="predicted"/>
<protein>
    <recommendedName>
        <fullName evidence="6">Cadherin domain-containing protein</fullName>
    </recommendedName>
</protein>
<dbReference type="PROSITE" id="PS50268">
    <property type="entry name" value="CADHERIN_2"/>
    <property type="match status" value="2"/>
</dbReference>
<name>A0A498SFB1_ACAVI</name>
<evidence type="ECO:0000256" key="5">
    <source>
        <dbReference type="PROSITE-ProRule" id="PRU00043"/>
    </source>
</evidence>
<dbReference type="GO" id="GO:0045296">
    <property type="term" value="F:cadherin binding"/>
    <property type="evidence" value="ECO:0007669"/>
    <property type="project" value="TreeGrafter"/>
</dbReference>
<dbReference type="GO" id="GO:0016477">
    <property type="term" value="P:cell migration"/>
    <property type="evidence" value="ECO:0007669"/>
    <property type="project" value="TreeGrafter"/>
</dbReference>
<dbReference type="PANTHER" id="PTHR24027">
    <property type="entry name" value="CADHERIN-23"/>
    <property type="match status" value="1"/>
</dbReference>
<comment type="subcellular location">
    <subcellularLocation>
        <location evidence="1">Membrane</location>
    </subcellularLocation>
</comment>
<dbReference type="AlphaFoldDB" id="A0A498SFB1"/>
<evidence type="ECO:0000256" key="2">
    <source>
        <dbReference type="ARBA" id="ARBA00022737"/>
    </source>
</evidence>
<keyword evidence="8" id="KW-1185">Reference proteome</keyword>
<dbReference type="InterPro" id="IPR039808">
    <property type="entry name" value="Cadherin"/>
</dbReference>
<dbReference type="InterPro" id="IPR015919">
    <property type="entry name" value="Cadherin-like_sf"/>
</dbReference>
<dbReference type="GO" id="GO:0016342">
    <property type="term" value="C:catenin complex"/>
    <property type="evidence" value="ECO:0007669"/>
    <property type="project" value="TreeGrafter"/>
</dbReference>
<accession>A0A498SFB1</accession>
<evidence type="ECO:0000313" key="7">
    <source>
        <dbReference type="EMBL" id="VBB27230.1"/>
    </source>
</evidence>